<keyword evidence="1" id="KW-0732">Signal</keyword>
<comment type="similarity">
    <text evidence="3">Belongs to the TO family.</text>
</comment>
<evidence type="ECO:0000313" key="4">
    <source>
        <dbReference type="EMBL" id="CAG6648584.1"/>
    </source>
</evidence>
<dbReference type="GO" id="GO:0005615">
    <property type="term" value="C:extracellular space"/>
    <property type="evidence" value="ECO:0007669"/>
    <property type="project" value="TreeGrafter"/>
</dbReference>
<dbReference type="AlphaFoldDB" id="A0A8D8RGQ1"/>
<dbReference type="EMBL" id="HBUF01342120">
    <property type="protein sequence ID" value="CAG6704976.1"/>
    <property type="molecule type" value="Transcribed_RNA"/>
</dbReference>
<organism evidence="4">
    <name type="scientific">Cacopsylla melanoneura</name>
    <dbReference type="NCBI Taxonomy" id="428564"/>
    <lineage>
        <taxon>Eukaryota</taxon>
        <taxon>Metazoa</taxon>
        <taxon>Ecdysozoa</taxon>
        <taxon>Arthropoda</taxon>
        <taxon>Hexapoda</taxon>
        <taxon>Insecta</taxon>
        <taxon>Pterygota</taxon>
        <taxon>Neoptera</taxon>
        <taxon>Paraneoptera</taxon>
        <taxon>Hemiptera</taxon>
        <taxon>Sternorrhyncha</taxon>
        <taxon>Psylloidea</taxon>
        <taxon>Psyllidae</taxon>
        <taxon>Psyllinae</taxon>
        <taxon>Cacopsylla</taxon>
    </lineage>
</organism>
<dbReference type="EMBL" id="HBUF01152952">
    <property type="protein sequence ID" value="CAG6648584.1"/>
    <property type="molecule type" value="Transcribed_RNA"/>
</dbReference>
<dbReference type="PANTHER" id="PTHR11008">
    <property type="entry name" value="PROTEIN TAKEOUT-LIKE PROTEIN"/>
    <property type="match status" value="1"/>
</dbReference>
<evidence type="ECO:0000256" key="2">
    <source>
        <dbReference type="ARBA" id="ARBA00023108"/>
    </source>
</evidence>
<dbReference type="InterPro" id="IPR010562">
    <property type="entry name" value="Haemolymph_juvenile_hormone-bd"/>
</dbReference>
<proteinExistence type="inferred from homology"/>
<sequence>MEAIHKVSSNSWTKWGLVVCILALVEISSISGRKLPSYIQSCKRTENINECAMKMVAAARPHLAKGIPKIKVPAMEPLIINELQVNRNNDNLQLKLKLKNVTVYGPSHFIINKININLPKLTMDLSITLPYLDINTEYDVDGRILVVPLKGTGIFKGNITNTKIEMSGSGKIIDDLKQKKYSFAQVTDAKIKVRVGDTSKISVVATDSNPNARQLVETATNFYRQNSKQVLELIIIEETGLEVAMQIVNQIAKSVPFNELIVD</sequence>
<protein>
    <submittedName>
        <fullName evidence="4">Circadian clock-controlled protein</fullName>
    </submittedName>
</protein>
<dbReference type="PANTHER" id="PTHR11008:SF14">
    <property type="entry name" value="CIRCADIAN CLOCK-CONTROLLED PROTEIN-LIKE PROTEIN"/>
    <property type="match status" value="1"/>
</dbReference>
<evidence type="ECO:0000256" key="1">
    <source>
        <dbReference type="ARBA" id="ARBA00022729"/>
    </source>
</evidence>
<dbReference type="EMBL" id="HBUF01342118">
    <property type="protein sequence ID" value="CAG6704974.1"/>
    <property type="molecule type" value="Transcribed_RNA"/>
</dbReference>
<dbReference type="Gene3D" id="3.15.10.30">
    <property type="entry name" value="Haemolymph juvenile hormone binding protein"/>
    <property type="match status" value="1"/>
</dbReference>
<dbReference type="Pfam" id="PF06585">
    <property type="entry name" value="JHBP"/>
    <property type="match status" value="1"/>
</dbReference>
<name>A0A8D8RGQ1_9HEMI</name>
<dbReference type="InterPro" id="IPR038606">
    <property type="entry name" value="To_sf"/>
</dbReference>
<dbReference type="GO" id="GO:0007623">
    <property type="term" value="P:circadian rhythm"/>
    <property type="evidence" value="ECO:0007669"/>
    <property type="project" value="UniProtKB-ARBA"/>
</dbReference>
<dbReference type="SMART" id="SM00700">
    <property type="entry name" value="JHBP"/>
    <property type="match status" value="1"/>
</dbReference>
<reference evidence="4" key="1">
    <citation type="submission" date="2021-05" db="EMBL/GenBank/DDBJ databases">
        <authorList>
            <person name="Alioto T."/>
            <person name="Alioto T."/>
            <person name="Gomez Garrido J."/>
        </authorList>
    </citation>
    <scope>NUCLEOTIDE SEQUENCE</scope>
</reference>
<keyword evidence="2" id="KW-0090">Biological rhythms</keyword>
<evidence type="ECO:0000256" key="3">
    <source>
        <dbReference type="ARBA" id="ARBA00060902"/>
    </source>
</evidence>
<accession>A0A8D8RGQ1</accession>
<dbReference type="FunFam" id="3.15.10.30:FF:000001">
    <property type="entry name" value="Takeout-like protein 1"/>
    <property type="match status" value="1"/>
</dbReference>